<sequence length="66" mass="7323">MKNKRETFKKKKTDTKNRIEKGKGKDKGKGKGKGKGKRKGTNKVNEIADDTVDENDGNAVNSDDEN</sequence>
<reference evidence="2" key="1">
    <citation type="submission" date="2022-03" db="EMBL/GenBank/DDBJ databases">
        <authorList>
            <person name="Tunstrom K."/>
        </authorList>
    </citation>
    <scope>NUCLEOTIDE SEQUENCE</scope>
</reference>
<protein>
    <submittedName>
        <fullName evidence="2">Uncharacterized protein</fullName>
    </submittedName>
</protein>
<comment type="caution">
    <text evidence="2">The sequence shown here is derived from an EMBL/GenBank/DDBJ whole genome shotgun (WGS) entry which is preliminary data.</text>
</comment>
<keyword evidence="3" id="KW-1185">Reference proteome</keyword>
<accession>A0AAU9V2S2</accession>
<feature type="compositionally biased region" description="Acidic residues" evidence="1">
    <location>
        <begin position="47"/>
        <end position="66"/>
    </location>
</feature>
<evidence type="ECO:0000313" key="2">
    <source>
        <dbReference type="EMBL" id="CAH2105597.1"/>
    </source>
</evidence>
<feature type="region of interest" description="Disordered" evidence="1">
    <location>
        <begin position="1"/>
        <end position="66"/>
    </location>
</feature>
<dbReference type="AlphaFoldDB" id="A0AAU9V2S2"/>
<gene>
    <name evidence="2" type="ORF">EEDITHA_LOCUS19837</name>
</gene>
<feature type="compositionally biased region" description="Basic and acidic residues" evidence="1">
    <location>
        <begin position="14"/>
        <end position="29"/>
    </location>
</feature>
<evidence type="ECO:0000313" key="3">
    <source>
        <dbReference type="Proteomes" id="UP001153954"/>
    </source>
</evidence>
<dbReference type="EMBL" id="CAKOGL010000028">
    <property type="protein sequence ID" value="CAH2105597.1"/>
    <property type="molecule type" value="Genomic_DNA"/>
</dbReference>
<organism evidence="2 3">
    <name type="scientific">Euphydryas editha</name>
    <name type="common">Edith's checkerspot</name>
    <dbReference type="NCBI Taxonomy" id="104508"/>
    <lineage>
        <taxon>Eukaryota</taxon>
        <taxon>Metazoa</taxon>
        <taxon>Ecdysozoa</taxon>
        <taxon>Arthropoda</taxon>
        <taxon>Hexapoda</taxon>
        <taxon>Insecta</taxon>
        <taxon>Pterygota</taxon>
        <taxon>Neoptera</taxon>
        <taxon>Endopterygota</taxon>
        <taxon>Lepidoptera</taxon>
        <taxon>Glossata</taxon>
        <taxon>Ditrysia</taxon>
        <taxon>Papilionoidea</taxon>
        <taxon>Nymphalidae</taxon>
        <taxon>Nymphalinae</taxon>
        <taxon>Euphydryas</taxon>
    </lineage>
</organism>
<dbReference type="Proteomes" id="UP001153954">
    <property type="component" value="Unassembled WGS sequence"/>
</dbReference>
<evidence type="ECO:0000256" key="1">
    <source>
        <dbReference type="SAM" id="MobiDB-lite"/>
    </source>
</evidence>
<feature type="compositionally biased region" description="Basic residues" evidence="1">
    <location>
        <begin position="30"/>
        <end position="41"/>
    </location>
</feature>
<proteinExistence type="predicted"/>
<name>A0AAU9V2S2_EUPED</name>